<gene>
    <name evidence="2" type="ORF">CCACVL1_19050</name>
</gene>
<feature type="domain" description="DUF382" evidence="1">
    <location>
        <begin position="108"/>
        <end position="159"/>
    </location>
</feature>
<dbReference type="InterPro" id="IPR007180">
    <property type="entry name" value="DUF382"/>
</dbReference>
<evidence type="ECO:0000313" key="2">
    <source>
        <dbReference type="EMBL" id="OMO70224.1"/>
    </source>
</evidence>
<dbReference type="Proteomes" id="UP000188268">
    <property type="component" value="Unassembled WGS sequence"/>
</dbReference>
<dbReference type="OrthoDB" id="10660868at2759"/>
<protein>
    <recommendedName>
        <fullName evidence="1">DUF382 domain-containing protein</fullName>
    </recommendedName>
</protein>
<dbReference type="GO" id="GO:0005634">
    <property type="term" value="C:nucleus"/>
    <property type="evidence" value="ECO:0007669"/>
    <property type="project" value="InterPro"/>
</dbReference>
<accession>A0A1R3HIY9</accession>
<dbReference type="PANTHER" id="PTHR12785:SF6">
    <property type="entry name" value="SPLICING FACTOR 3B SUBUNIT 2"/>
    <property type="match status" value="1"/>
</dbReference>
<dbReference type="InterPro" id="IPR052584">
    <property type="entry name" value="U2_snRNP_Complex_Component"/>
</dbReference>
<proteinExistence type="predicted"/>
<evidence type="ECO:0000313" key="3">
    <source>
        <dbReference type="Proteomes" id="UP000188268"/>
    </source>
</evidence>
<dbReference type="EMBL" id="AWWV01011831">
    <property type="protein sequence ID" value="OMO70224.1"/>
    <property type="molecule type" value="Genomic_DNA"/>
</dbReference>
<organism evidence="2 3">
    <name type="scientific">Corchorus capsularis</name>
    <name type="common">Jute</name>
    <dbReference type="NCBI Taxonomy" id="210143"/>
    <lineage>
        <taxon>Eukaryota</taxon>
        <taxon>Viridiplantae</taxon>
        <taxon>Streptophyta</taxon>
        <taxon>Embryophyta</taxon>
        <taxon>Tracheophyta</taxon>
        <taxon>Spermatophyta</taxon>
        <taxon>Magnoliopsida</taxon>
        <taxon>eudicotyledons</taxon>
        <taxon>Gunneridae</taxon>
        <taxon>Pentapetalae</taxon>
        <taxon>rosids</taxon>
        <taxon>malvids</taxon>
        <taxon>Malvales</taxon>
        <taxon>Malvaceae</taxon>
        <taxon>Grewioideae</taxon>
        <taxon>Apeibeae</taxon>
        <taxon>Corchorus</taxon>
    </lineage>
</organism>
<evidence type="ECO:0000259" key="1">
    <source>
        <dbReference type="Pfam" id="PF04037"/>
    </source>
</evidence>
<sequence>MSSKLGDSLFRNSKEIVCKPGNETLRFSVSQVNILNKNSEEVEKVMQEFKGMHFKDPQIDLTNCERMQPKVVKTDFDCQYVFHDAFFKYPTKPKLTTHGISIMKENNLRNTVPVPVPRHWCQKRKYLQGKHGIEKQPSQFTDFTATGIEKNHAAEAKSDSSRDLTVGNGVTSLLSPIGTEHFPVAARISFLWAAQKPLSTQPLDCSALGVPNSVESEKPAPSAPAAASLLPGQMELYDNFKLLTVTLGTKNHLEQCLSFFDEADLTLAMDNSHGADITAQATICAQCMIAVTLLQAHADSELVPIIAAIDAF</sequence>
<dbReference type="PANTHER" id="PTHR12785">
    <property type="entry name" value="SPLICING FACTOR 3B"/>
    <property type="match status" value="1"/>
</dbReference>
<dbReference type="AlphaFoldDB" id="A0A1R3HIY9"/>
<dbReference type="Pfam" id="PF04037">
    <property type="entry name" value="DUF382"/>
    <property type="match status" value="1"/>
</dbReference>
<name>A0A1R3HIY9_COCAP</name>
<reference evidence="2 3" key="1">
    <citation type="submission" date="2013-09" db="EMBL/GenBank/DDBJ databases">
        <title>Corchorus capsularis genome sequencing.</title>
        <authorList>
            <person name="Alam M."/>
            <person name="Haque M.S."/>
            <person name="Islam M.S."/>
            <person name="Emdad E.M."/>
            <person name="Islam M.M."/>
            <person name="Ahmed B."/>
            <person name="Halim A."/>
            <person name="Hossen Q.M.M."/>
            <person name="Hossain M.Z."/>
            <person name="Ahmed R."/>
            <person name="Khan M.M."/>
            <person name="Islam R."/>
            <person name="Rashid M.M."/>
            <person name="Khan S.A."/>
            <person name="Rahman M.S."/>
            <person name="Alam M."/>
        </authorList>
    </citation>
    <scope>NUCLEOTIDE SEQUENCE [LARGE SCALE GENOMIC DNA]</scope>
    <source>
        <strain evidence="3">cv. CVL-1</strain>
        <tissue evidence="2">Whole seedling</tissue>
    </source>
</reference>
<comment type="caution">
    <text evidence="2">The sequence shown here is derived from an EMBL/GenBank/DDBJ whole genome shotgun (WGS) entry which is preliminary data.</text>
</comment>
<keyword evidence="3" id="KW-1185">Reference proteome</keyword>
<dbReference type="Gramene" id="OMO70224">
    <property type="protein sequence ID" value="OMO70224"/>
    <property type="gene ID" value="CCACVL1_19050"/>
</dbReference>